<sequence>MGVWYINSENCADHTEGVELRIRHHTDRRQDGYTETEIPGNALLSAVAVLLLATAGRCEMLTVTVETTATPDTLNSSPTTQLPNSSMEKPPVSHSQRPCQSKDENYCANGGECMLPQDSDEPACICKFSYTGKRCFFILHIHTLPELEKVIGVSLGAILIIFVLAIIFYCFAHKRCRKSAPLIKSAPFESSV</sequence>
<keyword evidence="5" id="KW-0339">Growth factor</keyword>
<evidence type="ECO:0000256" key="11">
    <source>
        <dbReference type="SAM" id="Phobius"/>
    </source>
</evidence>
<dbReference type="GO" id="GO:0005154">
    <property type="term" value="F:epidermal growth factor receptor binding"/>
    <property type="evidence" value="ECO:0007669"/>
    <property type="project" value="TreeGrafter"/>
</dbReference>
<dbReference type="GO" id="GO:0007173">
    <property type="term" value="P:epidermal growth factor receptor signaling pathway"/>
    <property type="evidence" value="ECO:0007669"/>
    <property type="project" value="TreeGrafter"/>
</dbReference>
<dbReference type="SUPFAM" id="SSF57196">
    <property type="entry name" value="EGF/Laminin"/>
    <property type="match status" value="1"/>
</dbReference>
<accession>A0A7J5YLZ4</accession>
<evidence type="ECO:0000256" key="6">
    <source>
        <dbReference type="ARBA" id="ARBA00023136"/>
    </source>
</evidence>
<gene>
    <name evidence="13" type="ORF">F7725_019156</name>
</gene>
<dbReference type="OrthoDB" id="9411915at2759"/>
<evidence type="ECO:0000256" key="10">
    <source>
        <dbReference type="SAM" id="MobiDB-lite"/>
    </source>
</evidence>
<dbReference type="PANTHER" id="PTHR10740">
    <property type="entry name" value="TRANSFORMING GROWTH FACTOR ALPHA"/>
    <property type="match status" value="1"/>
</dbReference>
<comment type="caution">
    <text evidence="9">Lacks conserved residue(s) required for the propagation of feature annotation.</text>
</comment>
<organism evidence="13 14">
    <name type="scientific">Dissostichus mawsoni</name>
    <name type="common">Antarctic cod</name>
    <dbReference type="NCBI Taxonomy" id="36200"/>
    <lineage>
        <taxon>Eukaryota</taxon>
        <taxon>Metazoa</taxon>
        <taxon>Chordata</taxon>
        <taxon>Craniata</taxon>
        <taxon>Vertebrata</taxon>
        <taxon>Euteleostomi</taxon>
        <taxon>Actinopterygii</taxon>
        <taxon>Neopterygii</taxon>
        <taxon>Teleostei</taxon>
        <taxon>Neoteleostei</taxon>
        <taxon>Acanthomorphata</taxon>
        <taxon>Eupercaria</taxon>
        <taxon>Perciformes</taxon>
        <taxon>Notothenioidei</taxon>
        <taxon>Nototheniidae</taxon>
        <taxon>Dissostichus</taxon>
    </lineage>
</organism>
<feature type="compositionally biased region" description="Polar residues" evidence="10">
    <location>
        <begin position="74"/>
        <end position="98"/>
    </location>
</feature>
<dbReference type="GO" id="GO:0008284">
    <property type="term" value="P:positive regulation of cell population proliferation"/>
    <property type="evidence" value="ECO:0007669"/>
    <property type="project" value="TreeGrafter"/>
</dbReference>
<comment type="caution">
    <text evidence="13">The sequence shown here is derived from an EMBL/GenBank/DDBJ whole genome shotgun (WGS) entry which is preliminary data.</text>
</comment>
<dbReference type="PROSITE" id="PS00022">
    <property type="entry name" value="EGF_1"/>
    <property type="match status" value="1"/>
</dbReference>
<feature type="domain" description="EGF-like" evidence="12">
    <location>
        <begin position="95"/>
        <end position="136"/>
    </location>
</feature>
<keyword evidence="2 9" id="KW-0245">EGF-like domain</keyword>
<comment type="subcellular location">
    <subcellularLocation>
        <location evidence="1">Membrane</location>
        <topology evidence="1">Single-pass type I membrane protein</topology>
    </subcellularLocation>
</comment>
<evidence type="ECO:0000256" key="7">
    <source>
        <dbReference type="ARBA" id="ARBA00023157"/>
    </source>
</evidence>
<keyword evidence="7 9" id="KW-1015">Disulfide bond</keyword>
<keyword evidence="14" id="KW-1185">Reference proteome</keyword>
<feature type="disulfide bond" evidence="9">
    <location>
        <begin position="126"/>
        <end position="135"/>
    </location>
</feature>
<reference evidence="13 14" key="1">
    <citation type="submission" date="2020-03" db="EMBL/GenBank/DDBJ databases">
        <title>Dissostichus mawsoni Genome sequencing and assembly.</title>
        <authorList>
            <person name="Park H."/>
        </authorList>
    </citation>
    <scope>NUCLEOTIDE SEQUENCE [LARGE SCALE GENOMIC DNA]</scope>
    <source>
        <strain evidence="13">DM0001</strain>
        <tissue evidence="13">Muscle</tissue>
    </source>
</reference>
<evidence type="ECO:0000313" key="13">
    <source>
        <dbReference type="EMBL" id="KAF3849437.1"/>
    </source>
</evidence>
<evidence type="ECO:0000259" key="12">
    <source>
        <dbReference type="PROSITE" id="PS50026"/>
    </source>
</evidence>
<evidence type="ECO:0000256" key="1">
    <source>
        <dbReference type="ARBA" id="ARBA00004479"/>
    </source>
</evidence>
<evidence type="ECO:0000256" key="3">
    <source>
        <dbReference type="ARBA" id="ARBA00022692"/>
    </source>
</evidence>
<name>A0A7J5YLZ4_DISMA</name>
<dbReference type="PANTHER" id="PTHR10740:SF10">
    <property type="entry name" value="EPIGEN"/>
    <property type="match status" value="1"/>
</dbReference>
<feature type="region of interest" description="Disordered" evidence="10">
    <location>
        <begin position="69"/>
        <end position="98"/>
    </location>
</feature>
<dbReference type="GO" id="GO:0016020">
    <property type="term" value="C:membrane"/>
    <property type="evidence" value="ECO:0007669"/>
    <property type="project" value="UniProtKB-SubCell"/>
</dbReference>
<dbReference type="PROSITE" id="PS50026">
    <property type="entry name" value="EGF_3"/>
    <property type="match status" value="1"/>
</dbReference>
<evidence type="ECO:0000256" key="4">
    <source>
        <dbReference type="ARBA" id="ARBA00022989"/>
    </source>
</evidence>
<dbReference type="AlphaFoldDB" id="A0A7J5YLZ4"/>
<keyword evidence="8" id="KW-0325">Glycoprotein</keyword>
<keyword evidence="6 11" id="KW-0472">Membrane</keyword>
<keyword evidence="3 11" id="KW-0812">Transmembrane</keyword>
<dbReference type="Proteomes" id="UP000518266">
    <property type="component" value="Unassembled WGS sequence"/>
</dbReference>
<evidence type="ECO:0000256" key="8">
    <source>
        <dbReference type="ARBA" id="ARBA00023180"/>
    </source>
</evidence>
<dbReference type="EMBL" id="JAAKFY010000011">
    <property type="protein sequence ID" value="KAF3849437.1"/>
    <property type="molecule type" value="Genomic_DNA"/>
</dbReference>
<evidence type="ECO:0000256" key="2">
    <source>
        <dbReference type="ARBA" id="ARBA00022536"/>
    </source>
</evidence>
<evidence type="ECO:0000256" key="9">
    <source>
        <dbReference type="PROSITE-ProRule" id="PRU00076"/>
    </source>
</evidence>
<keyword evidence="4 11" id="KW-1133">Transmembrane helix</keyword>
<protein>
    <recommendedName>
        <fullName evidence="12">EGF-like domain-containing protein</fullName>
    </recommendedName>
</protein>
<feature type="transmembrane region" description="Helical" evidence="11">
    <location>
        <begin position="150"/>
        <end position="172"/>
    </location>
</feature>
<dbReference type="Gene3D" id="2.10.25.10">
    <property type="entry name" value="Laminin"/>
    <property type="match status" value="1"/>
</dbReference>
<dbReference type="GO" id="GO:0005615">
    <property type="term" value="C:extracellular space"/>
    <property type="evidence" value="ECO:0007669"/>
    <property type="project" value="TreeGrafter"/>
</dbReference>
<dbReference type="InterPro" id="IPR000742">
    <property type="entry name" value="EGF"/>
</dbReference>
<evidence type="ECO:0000256" key="5">
    <source>
        <dbReference type="ARBA" id="ARBA00023030"/>
    </source>
</evidence>
<evidence type="ECO:0000313" key="14">
    <source>
        <dbReference type="Proteomes" id="UP000518266"/>
    </source>
</evidence>
<dbReference type="GO" id="GO:0045840">
    <property type="term" value="P:positive regulation of mitotic nuclear division"/>
    <property type="evidence" value="ECO:0007669"/>
    <property type="project" value="TreeGrafter"/>
</dbReference>
<proteinExistence type="predicted"/>
<feature type="disulfide bond" evidence="9">
    <location>
        <begin position="107"/>
        <end position="124"/>
    </location>
</feature>
<dbReference type="GO" id="GO:0008083">
    <property type="term" value="F:growth factor activity"/>
    <property type="evidence" value="ECO:0007669"/>
    <property type="project" value="UniProtKB-KW"/>
</dbReference>